<comment type="subcellular location">
    <subcellularLocation>
        <location evidence="2">Membrane</location>
        <topology evidence="2">Peripheral membrane protein</topology>
    </subcellularLocation>
</comment>
<proteinExistence type="inferred from homology"/>
<keyword evidence="6" id="KW-0406">Ion transport</keyword>
<protein>
    <submittedName>
        <fullName evidence="11">F-type H+-transporting ATPase subunit gamma</fullName>
    </submittedName>
</protein>
<feature type="compositionally biased region" description="Polar residues" evidence="10">
    <location>
        <begin position="286"/>
        <end position="298"/>
    </location>
</feature>
<dbReference type="CDD" id="cd12151">
    <property type="entry name" value="F1-ATPase_gamma"/>
    <property type="match status" value="1"/>
</dbReference>
<reference evidence="11 12" key="1">
    <citation type="submission" date="2019-03" db="EMBL/GenBank/DDBJ databases">
        <title>Genomic Encyclopedia of Type Strains, Phase IV (KMG-IV): sequencing the most valuable type-strain genomes for metagenomic binning, comparative biology and taxonomic classification.</title>
        <authorList>
            <person name="Goeker M."/>
        </authorList>
    </citation>
    <scope>NUCLEOTIDE SEQUENCE [LARGE SCALE GENOMIC DNA]</scope>
    <source>
        <strain evidence="11 12">DSM 18063</strain>
    </source>
</reference>
<dbReference type="OrthoDB" id="6169121at2"/>
<dbReference type="PANTHER" id="PTHR11693:SF22">
    <property type="entry name" value="ATP SYNTHASE SUBUNIT GAMMA, MITOCHONDRIAL"/>
    <property type="match status" value="1"/>
</dbReference>
<evidence type="ECO:0000256" key="3">
    <source>
        <dbReference type="ARBA" id="ARBA00007681"/>
    </source>
</evidence>
<comment type="similarity">
    <text evidence="3">Belongs to the ATPase gamma chain family.</text>
</comment>
<gene>
    <name evidence="11" type="ORF">EV662_109102</name>
</gene>
<dbReference type="SUPFAM" id="SSF52943">
    <property type="entry name" value="ATP synthase (F1-ATPase), gamma subunit"/>
    <property type="match status" value="1"/>
</dbReference>
<keyword evidence="9" id="KW-0066">ATP synthesis</keyword>
<evidence type="ECO:0000256" key="8">
    <source>
        <dbReference type="ARBA" id="ARBA00023196"/>
    </source>
</evidence>
<dbReference type="Gene3D" id="3.40.1380.10">
    <property type="match status" value="1"/>
</dbReference>
<feature type="region of interest" description="Disordered" evidence="10">
    <location>
        <begin position="250"/>
        <end position="298"/>
    </location>
</feature>
<accession>A0A4V2SQR1</accession>
<dbReference type="Pfam" id="PF00231">
    <property type="entry name" value="ATP-synt"/>
    <property type="match status" value="1"/>
</dbReference>
<dbReference type="GO" id="GO:0045259">
    <property type="term" value="C:proton-transporting ATP synthase complex"/>
    <property type="evidence" value="ECO:0007669"/>
    <property type="project" value="UniProtKB-KW"/>
</dbReference>
<evidence type="ECO:0000256" key="1">
    <source>
        <dbReference type="ARBA" id="ARBA00003456"/>
    </source>
</evidence>
<evidence type="ECO:0000256" key="9">
    <source>
        <dbReference type="ARBA" id="ARBA00023310"/>
    </source>
</evidence>
<dbReference type="InterPro" id="IPR035968">
    <property type="entry name" value="ATP_synth_F1_ATPase_gsu"/>
</dbReference>
<name>A0A4V2SQR1_9RHOB</name>
<dbReference type="Proteomes" id="UP000294835">
    <property type="component" value="Unassembled WGS sequence"/>
</dbReference>
<evidence type="ECO:0000256" key="5">
    <source>
        <dbReference type="ARBA" id="ARBA00022781"/>
    </source>
</evidence>
<dbReference type="AlphaFoldDB" id="A0A4V2SQR1"/>
<dbReference type="Gene3D" id="1.10.287.80">
    <property type="entry name" value="ATP synthase, gamma subunit, helix hairpin domain"/>
    <property type="match status" value="1"/>
</dbReference>
<dbReference type="GO" id="GO:0046933">
    <property type="term" value="F:proton-transporting ATP synthase activity, rotational mechanism"/>
    <property type="evidence" value="ECO:0007669"/>
    <property type="project" value="InterPro"/>
</dbReference>
<evidence type="ECO:0000256" key="2">
    <source>
        <dbReference type="ARBA" id="ARBA00004170"/>
    </source>
</evidence>
<comment type="function">
    <text evidence="1">Produces ATP from ADP in the presence of a proton gradient across the membrane. The gamma chain is believed to be important in regulating ATPase activity and the flow of protons through the CF(0) complex.</text>
</comment>
<dbReference type="PRINTS" id="PR00126">
    <property type="entry name" value="ATPASEGAMMA"/>
</dbReference>
<organism evidence="11 12">
    <name type="scientific">Rhodovulum marinum</name>
    <dbReference type="NCBI Taxonomy" id="320662"/>
    <lineage>
        <taxon>Bacteria</taxon>
        <taxon>Pseudomonadati</taxon>
        <taxon>Pseudomonadota</taxon>
        <taxon>Alphaproteobacteria</taxon>
        <taxon>Rhodobacterales</taxon>
        <taxon>Paracoccaceae</taxon>
        <taxon>Rhodovulum</taxon>
    </lineage>
</organism>
<keyword evidence="8" id="KW-0139">CF(1)</keyword>
<keyword evidence="5" id="KW-0375">Hydrogen ion transport</keyword>
<keyword evidence="7" id="KW-0472">Membrane</keyword>
<keyword evidence="12" id="KW-1185">Reference proteome</keyword>
<dbReference type="RefSeq" id="WP_132463771.1">
    <property type="nucleotide sequence ID" value="NZ_SLXP01000009.1"/>
</dbReference>
<dbReference type="InterPro" id="IPR000131">
    <property type="entry name" value="ATP_synth_F1_gsu"/>
</dbReference>
<evidence type="ECO:0000256" key="7">
    <source>
        <dbReference type="ARBA" id="ARBA00023136"/>
    </source>
</evidence>
<sequence>MEDLARIEARLESLDELGELVGALRSMAAARAREAQDALVGTRAYSSIIERAIASVAPAASLEAATGSGGRPVLLLIASENGFVGGFNARMSAVARQARSPDERLMIVGRRGEIAAMEDGLSAERSFAMTSRVGGIGALARRVTACLSDVHSARIAFARHQSGARYAPVVRQVLPLVPISEPASGPAPTPLFHLSPDALIAALAREYLFAEIAHALMESLASENAARMQAMDAASRNIDDRLEMLKAHERAARQEKTTSDMLDVVTGAEAVNQRPEPSAGMEQKGRNQAEQGGNHQCK</sequence>
<dbReference type="EMBL" id="SLXP01000009">
    <property type="protein sequence ID" value="TCP39976.1"/>
    <property type="molecule type" value="Genomic_DNA"/>
</dbReference>
<evidence type="ECO:0000256" key="6">
    <source>
        <dbReference type="ARBA" id="ARBA00023065"/>
    </source>
</evidence>
<evidence type="ECO:0000256" key="4">
    <source>
        <dbReference type="ARBA" id="ARBA00022448"/>
    </source>
</evidence>
<evidence type="ECO:0000313" key="12">
    <source>
        <dbReference type="Proteomes" id="UP000294835"/>
    </source>
</evidence>
<comment type="caution">
    <text evidence="11">The sequence shown here is derived from an EMBL/GenBank/DDBJ whole genome shotgun (WGS) entry which is preliminary data.</text>
</comment>
<dbReference type="PANTHER" id="PTHR11693">
    <property type="entry name" value="ATP SYNTHASE GAMMA CHAIN"/>
    <property type="match status" value="1"/>
</dbReference>
<keyword evidence="4" id="KW-0813">Transport</keyword>
<evidence type="ECO:0000256" key="10">
    <source>
        <dbReference type="SAM" id="MobiDB-lite"/>
    </source>
</evidence>
<evidence type="ECO:0000313" key="11">
    <source>
        <dbReference type="EMBL" id="TCP39976.1"/>
    </source>
</evidence>